<proteinExistence type="inferred from homology"/>
<dbReference type="Pfam" id="PF00015">
    <property type="entry name" value="MCPsignal"/>
    <property type="match status" value="1"/>
</dbReference>
<protein>
    <submittedName>
        <fullName evidence="12">Methyl-accepting chemotaxis protein</fullName>
    </submittedName>
</protein>
<dbReference type="CDD" id="cd12912">
    <property type="entry name" value="PDC2_MCP_like"/>
    <property type="match status" value="1"/>
</dbReference>
<name>A0ABS7DPY0_9FIRM</name>
<evidence type="ECO:0000256" key="7">
    <source>
        <dbReference type="ARBA" id="ARBA00029447"/>
    </source>
</evidence>
<keyword evidence="4 9" id="KW-0812">Transmembrane</keyword>
<keyword evidence="13" id="KW-1185">Reference proteome</keyword>
<accession>A0ABS7DPY0</accession>
<feature type="transmembrane region" description="Helical" evidence="9">
    <location>
        <begin position="7"/>
        <end position="25"/>
    </location>
</feature>
<dbReference type="Gene3D" id="3.30.450.20">
    <property type="entry name" value="PAS domain"/>
    <property type="match status" value="2"/>
</dbReference>
<evidence type="ECO:0000313" key="13">
    <source>
        <dbReference type="Proteomes" id="UP000719942"/>
    </source>
</evidence>
<dbReference type="InterPro" id="IPR004089">
    <property type="entry name" value="MCPsignal_dom"/>
</dbReference>
<dbReference type="PANTHER" id="PTHR43531:SF11">
    <property type="entry name" value="METHYL-ACCEPTING CHEMOTAXIS PROTEIN 3"/>
    <property type="match status" value="1"/>
</dbReference>
<dbReference type="PROSITE" id="PS50885">
    <property type="entry name" value="HAMP"/>
    <property type="match status" value="1"/>
</dbReference>
<keyword evidence="5 9" id="KW-1133">Transmembrane helix</keyword>
<keyword evidence="2" id="KW-1003">Cell membrane</keyword>
<gene>
    <name evidence="12" type="ORF">J5W02_10985</name>
</gene>
<evidence type="ECO:0000256" key="9">
    <source>
        <dbReference type="SAM" id="Phobius"/>
    </source>
</evidence>
<feature type="transmembrane region" description="Helical" evidence="9">
    <location>
        <begin position="291"/>
        <end position="315"/>
    </location>
</feature>
<reference evidence="12 13" key="1">
    <citation type="submission" date="2021-03" db="EMBL/GenBank/DDBJ databases">
        <title>Caproiciproducens sp. nov. isolated from feces of cow.</title>
        <authorList>
            <person name="Choi J.-Y."/>
        </authorList>
    </citation>
    <scope>NUCLEOTIDE SEQUENCE [LARGE SCALE GENOMIC DNA]</scope>
    <source>
        <strain evidence="12 13">AGMB10547</strain>
    </source>
</reference>
<dbReference type="Pfam" id="PF02743">
    <property type="entry name" value="dCache_1"/>
    <property type="match status" value="1"/>
</dbReference>
<comment type="similarity">
    <text evidence="7">Belongs to the methyl-accepting chemotaxis (MCP) protein family.</text>
</comment>
<keyword evidence="3" id="KW-0145">Chemotaxis</keyword>
<evidence type="ECO:0000259" key="11">
    <source>
        <dbReference type="PROSITE" id="PS50885"/>
    </source>
</evidence>
<comment type="caution">
    <text evidence="12">The sequence shown here is derived from an EMBL/GenBank/DDBJ whole genome shotgun (WGS) entry which is preliminary data.</text>
</comment>
<keyword evidence="8" id="KW-0807">Transducer</keyword>
<evidence type="ECO:0000256" key="3">
    <source>
        <dbReference type="ARBA" id="ARBA00022500"/>
    </source>
</evidence>
<evidence type="ECO:0000256" key="2">
    <source>
        <dbReference type="ARBA" id="ARBA00022475"/>
    </source>
</evidence>
<dbReference type="CDD" id="cd06225">
    <property type="entry name" value="HAMP"/>
    <property type="match status" value="1"/>
</dbReference>
<evidence type="ECO:0000313" key="12">
    <source>
        <dbReference type="EMBL" id="MBW7573333.1"/>
    </source>
</evidence>
<evidence type="ECO:0000259" key="10">
    <source>
        <dbReference type="PROSITE" id="PS50111"/>
    </source>
</evidence>
<feature type="domain" description="HAMP" evidence="11">
    <location>
        <begin position="317"/>
        <end position="370"/>
    </location>
</feature>
<dbReference type="SUPFAM" id="SSF58104">
    <property type="entry name" value="Methyl-accepting chemotaxis protein (MCP) signaling domain"/>
    <property type="match status" value="1"/>
</dbReference>
<dbReference type="Proteomes" id="UP000719942">
    <property type="component" value="Unassembled WGS sequence"/>
</dbReference>
<dbReference type="PROSITE" id="PS50111">
    <property type="entry name" value="CHEMOTAXIS_TRANSDUC_2"/>
    <property type="match status" value="1"/>
</dbReference>
<dbReference type="InterPro" id="IPR033479">
    <property type="entry name" value="dCache_1"/>
</dbReference>
<dbReference type="PANTHER" id="PTHR43531">
    <property type="entry name" value="PROTEIN ICFG"/>
    <property type="match status" value="1"/>
</dbReference>
<evidence type="ECO:0000256" key="5">
    <source>
        <dbReference type="ARBA" id="ARBA00022989"/>
    </source>
</evidence>
<dbReference type="InterPro" id="IPR003660">
    <property type="entry name" value="HAMP_dom"/>
</dbReference>
<sequence>MKKKLSIIFAIVIAVPFAVMSLFILPNQIQSQYVESSSQQLKLADKNMNTFFSEIQYNLDYMAPASLMKTSKGHLTSYVNKGETDDRVIRSSQAGGMEQQIFQSFDSFRQAHPYVTYVYYGLESKEYMQSPEGGAVVPNYDPTQRLFYTTATAGKGKYVYTEPYENDGNIILGLVKAVYERNNLLGVSGIDVNLNSMTEMLNQVKIGKSGYLLLVHQNGTIISDSMDQKHNLKKIDELKISGMENIAKITDGVKNTSMGGQKFLTNVYTSPNTGWKVLAMIPQKEIDTATFSVSSAVLLIAFLTLLIGLAAVWKFTDSIQIPLKKLSQRLELLSHGDLHSEVPSVKTKDDVGMLADSLFYTVDNMKNYIAEIDTALGSIANGRLDFELKQEFLGDFVSIKASIRKITDSLNGTLTEISQSAAQVNSSSAQIANGAQALAQGATEQASSVQELAATVTEISNHVKQNAEHASQANKNVSLVREEIEASNRHMEEMVSAMAQINESSGEIGKIIKTIQDIAFQTNILALNAAVEAARAGAAGKGFAVVADEVRNLASKSAQAAENTTSLIENSTKQVENGTKIADETAKALHQVVESVESVSNAVNEITKASGRQAESISQVTQGADQIAAVVQTNSATAEENAAASQELSTQVQVMRSLVGRFHLKKLNS</sequence>
<dbReference type="InterPro" id="IPR051310">
    <property type="entry name" value="MCP_chemotaxis"/>
</dbReference>
<evidence type="ECO:0000256" key="8">
    <source>
        <dbReference type="PROSITE-ProRule" id="PRU00284"/>
    </source>
</evidence>
<dbReference type="RefSeq" id="WP_219965738.1">
    <property type="nucleotide sequence ID" value="NZ_JAGFNZ010000004.1"/>
</dbReference>
<evidence type="ECO:0000256" key="1">
    <source>
        <dbReference type="ARBA" id="ARBA00004651"/>
    </source>
</evidence>
<keyword evidence="6 9" id="KW-0472">Membrane</keyword>
<evidence type="ECO:0000256" key="4">
    <source>
        <dbReference type="ARBA" id="ARBA00022692"/>
    </source>
</evidence>
<dbReference type="Gene3D" id="1.10.287.950">
    <property type="entry name" value="Methyl-accepting chemotaxis protein"/>
    <property type="match status" value="1"/>
</dbReference>
<dbReference type="EMBL" id="JAGFNZ010000004">
    <property type="protein sequence ID" value="MBW7573333.1"/>
    <property type="molecule type" value="Genomic_DNA"/>
</dbReference>
<dbReference type="Gene3D" id="1.10.8.500">
    <property type="entry name" value="HAMP domain in histidine kinase"/>
    <property type="match status" value="1"/>
</dbReference>
<evidence type="ECO:0000256" key="6">
    <source>
        <dbReference type="ARBA" id="ARBA00023136"/>
    </source>
</evidence>
<comment type="subcellular location">
    <subcellularLocation>
        <location evidence="1">Cell membrane</location>
        <topology evidence="1">Multi-pass membrane protein</topology>
    </subcellularLocation>
</comment>
<organism evidence="12 13">
    <name type="scientific">Caproiciproducens faecalis</name>
    <dbReference type="NCBI Taxonomy" id="2820301"/>
    <lineage>
        <taxon>Bacteria</taxon>
        <taxon>Bacillati</taxon>
        <taxon>Bacillota</taxon>
        <taxon>Clostridia</taxon>
        <taxon>Eubacteriales</taxon>
        <taxon>Acutalibacteraceae</taxon>
        <taxon>Caproiciproducens</taxon>
    </lineage>
</organism>
<feature type="domain" description="Methyl-accepting transducer" evidence="10">
    <location>
        <begin position="420"/>
        <end position="649"/>
    </location>
</feature>
<dbReference type="SMART" id="SM00283">
    <property type="entry name" value="MA"/>
    <property type="match status" value="1"/>
</dbReference>